<dbReference type="GO" id="GO:0016853">
    <property type="term" value="F:isomerase activity"/>
    <property type="evidence" value="ECO:0007669"/>
    <property type="project" value="UniProtKB-KW"/>
</dbReference>
<dbReference type="SUPFAM" id="SSF51658">
    <property type="entry name" value="Xylose isomerase-like"/>
    <property type="match status" value="1"/>
</dbReference>
<dbReference type="Pfam" id="PF01261">
    <property type="entry name" value="AP_endonuc_2"/>
    <property type="match status" value="1"/>
</dbReference>
<gene>
    <name evidence="2" type="ORF">CBLFYP116_03219</name>
</gene>
<dbReference type="InterPro" id="IPR013022">
    <property type="entry name" value="Xyl_isomerase-like_TIM-brl"/>
</dbReference>
<name>A0A6N2W3G2_9FIRM</name>
<dbReference type="RefSeq" id="WP_002577817.1">
    <property type="nucleotide sequence ID" value="NZ_BAABZS010000001.1"/>
</dbReference>
<dbReference type="EMBL" id="CACRTF010000014">
    <property type="protein sequence ID" value="VYT36407.1"/>
    <property type="molecule type" value="Genomic_DNA"/>
</dbReference>
<feature type="domain" description="Xylose isomerase-like TIM barrel" evidence="1">
    <location>
        <begin position="65"/>
        <end position="231"/>
    </location>
</feature>
<proteinExistence type="predicted"/>
<reference evidence="2" key="1">
    <citation type="submission" date="2019-11" db="EMBL/GenBank/DDBJ databases">
        <authorList>
            <person name="Feng L."/>
        </authorList>
    </citation>
    <scope>NUCLEOTIDE SEQUENCE</scope>
    <source>
        <strain evidence="2">CbolteaeLFYP116</strain>
    </source>
</reference>
<evidence type="ECO:0000259" key="1">
    <source>
        <dbReference type="Pfam" id="PF01261"/>
    </source>
</evidence>
<dbReference type="Gene3D" id="3.20.20.150">
    <property type="entry name" value="Divalent-metal-dependent TIM barrel enzymes"/>
    <property type="match status" value="1"/>
</dbReference>
<accession>A0A6N2W3G2</accession>
<keyword evidence="2" id="KW-0413">Isomerase</keyword>
<dbReference type="AlphaFoldDB" id="A0A6N2W3G2"/>
<protein>
    <submittedName>
        <fullName evidence="2">Xylose isomerase-like TIM barrel</fullName>
    </submittedName>
</protein>
<dbReference type="GeneID" id="23116319"/>
<organism evidence="2">
    <name type="scientific">Enterocloster bolteae</name>
    <dbReference type="NCBI Taxonomy" id="208479"/>
    <lineage>
        <taxon>Bacteria</taxon>
        <taxon>Bacillati</taxon>
        <taxon>Bacillota</taxon>
        <taxon>Clostridia</taxon>
        <taxon>Lachnospirales</taxon>
        <taxon>Lachnospiraceae</taxon>
        <taxon>Enterocloster</taxon>
    </lineage>
</organism>
<sequence>MIRGIRYQEGMDVSQLEIAGFTLVEYDYGKSGKAGFQQTGFIYSQEMELYEKEEDWLFGVSVIDDELEQVLENVSDLGIAYLVLETVGMEDRTNMSRHLEMYAEKIKISGIKVYIENGYCFGANGIIQSAFSEVDVMKELVDRLNLTAKADCFGICLNIGHANLLGKNVCGMIERLGHHIGLIHAGDNDGITSQCQMPYTFTRGRGELSTDWYGIIGALAMCGFKGAVVYDIAGLFEVSPARLRPGWYRLLSAVAREWEGILELEEYLKKTSKKERSEADSKASVLVLFGAGRMFHNYMEVWGNAYPPSFIVDNNETLWGGTRENICIRPPSALLEDKEHPTFVLICNMYYASIEKQLDIMGIRWRKYDDKYFFRYQNLVDKQGAGIC</sequence>
<dbReference type="InterPro" id="IPR036237">
    <property type="entry name" value="Xyl_isomerase-like_sf"/>
</dbReference>
<evidence type="ECO:0000313" key="2">
    <source>
        <dbReference type="EMBL" id="VYT36407.1"/>
    </source>
</evidence>